<dbReference type="InterPro" id="IPR009267">
    <property type="entry name" value="NTP_transf_6"/>
</dbReference>
<evidence type="ECO:0000313" key="1">
    <source>
        <dbReference type="EMBL" id="RMP81108.1"/>
    </source>
</evidence>
<dbReference type="Proteomes" id="UP000282289">
    <property type="component" value="Unassembled WGS sequence"/>
</dbReference>
<protein>
    <recommendedName>
        <fullName evidence="3">Nucleotidyltransferase family protein</fullName>
    </recommendedName>
</protein>
<gene>
    <name evidence="1" type="ORF">ALQ15_113560</name>
</gene>
<dbReference type="PANTHER" id="PTHR39166">
    <property type="entry name" value="BLL1166 PROTEIN"/>
    <property type="match status" value="1"/>
</dbReference>
<accession>A0A7Z6UA90</accession>
<sequence>MDSRGTKMTLNVGGLARIAMANPLNAELISRLPSLGLNQCMLTAGCLFQAVWNHQSHLPSAWGVKDYDVFYFDNDLSWEAENEVIGSVQRLFQDLEVNIEIKNQARVHLWYSQRFGGSYPQLQSAKEGIDRYLIAGTCIGWDVETSEVYAPNGLADTEQGLLRINPKNPKPDLFYQKAKSYQARWPWLRIVDPQG</sequence>
<dbReference type="EMBL" id="RBQT01000050">
    <property type="protein sequence ID" value="RMP81108.1"/>
    <property type="molecule type" value="Genomic_DNA"/>
</dbReference>
<organism evidence="1 2">
    <name type="scientific">Pseudomonas syringae pv. actinidiae</name>
    <dbReference type="NCBI Taxonomy" id="103796"/>
    <lineage>
        <taxon>Bacteria</taxon>
        <taxon>Pseudomonadati</taxon>
        <taxon>Pseudomonadota</taxon>
        <taxon>Gammaproteobacteria</taxon>
        <taxon>Pseudomonadales</taxon>
        <taxon>Pseudomonadaceae</taxon>
        <taxon>Pseudomonas</taxon>
        <taxon>Pseudomonas syringae</taxon>
    </lineage>
</organism>
<evidence type="ECO:0000313" key="2">
    <source>
        <dbReference type="Proteomes" id="UP000282289"/>
    </source>
</evidence>
<reference evidence="1 2" key="1">
    <citation type="submission" date="2018-08" db="EMBL/GenBank/DDBJ databases">
        <title>Recombination of ecologically and evolutionarily significant loci maintains genetic cohesion in the Pseudomonas syringae species complex.</title>
        <authorList>
            <person name="Dillon M."/>
            <person name="Thakur S."/>
            <person name="Almeida R.N.D."/>
            <person name="Weir B.S."/>
            <person name="Guttman D.S."/>
        </authorList>
    </citation>
    <scope>NUCLEOTIDE SEQUENCE [LARGE SCALE GENOMIC DNA]</scope>
    <source>
        <strain evidence="1 2">ICMP 19589</strain>
    </source>
</reference>
<proteinExistence type="predicted"/>
<dbReference type="PANTHER" id="PTHR39166:SF1">
    <property type="entry name" value="BLL1166 PROTEIN"/>
    <property type="match status" value="1"/>
</dbReference>
<dbReference type="AlphaFoldDB" id="A0A7Z6UA90"/>
<comment type="caution">
    <text evidence="1">The sequence shown here is derived from an EMBL/GenBank/DDBJ whole genome shotgun (WGS) entry which is preliminary data.</text>
</comment>
<evidence type="ECO:0008006" key="3">
    <source>
        <dbReference type="Google" id="ProtNLM"/>
    </source>
</evidence>
<name>A0A7Z6UA90_PSESF</name>
<dbReference type="Pfam" id="PF06042">
    <property type="entry name" value="NTP_transf_6"/>
    <property type="match status" value="1"/>
</dbReference>